<keyword evidence="2" id="KW-1133">Transmembrane helix</keyword>
<keyword evidence="4" id="KW-1185">Reference proteome</keyword>
<evidence type="ECO:0000313" key="3">
    <source>
        <dbReference type="EMBL" id="KPM43474.1"/>
    </source>
</evidence>
<keyword evidence="2" id="KW-0472">Membrane</keyword>
<name>A0A0P7B0A7_9HYPO</name>
<feature type="compositionally biased region" description="Polar residues" evidence="1">
    <location>
        <begin position="172"/>
        <end position="194"/>
    </location>
</feature>
<evidence type="ECO:0000256" key="2">
    <source>
        <dbReference type="SAM" id="Phobius"/>
    </source>
</evidence>
<comment type="caution">
    <text evidence="3">The sequence shown here is derived from an EMBL/GenBank/DDBJ whole genome shotgun (WGS) entry which is preliminary data.</text>
</comment>
<feature type="compositionally biased region" description="Polar residues" evidence="1">
    <location>
        <begin position="377"/>
        <end position="399"/>
    </location>
</feature>
<dbReference type="AlphaFoldDB" id="A0A0P7B0A7"/>
<accession>A0A0P7B0A7</accession>
<feature type="transmembrane region" description="Helical" evidence="2">
    <location>
        <begin position="119"/>
        <end position="143"/>
    </location>
</feature>
<feature type="compositionally biased region" description="Basic and acidic residues" evidence="1">
    <location>
        <begin position="455"/>
        <end position="469"/>
    </location>
</feature>
<keyword evidence="2" id="KW-0812">Transmembrane</keyword>
<feature type="transmembrane region" description="Helical" evidence="2">
    <location>
        <begin position="78"/>
        <end position="99"/>
    </location>
</feature>
<dbReference type="OrthoDB" id="5431149at2759"/>
<feature type="region of interest" description="Disordered" evidence="1">
    <location>
        <begin position="278"/>
        <end position="363"/>
    </location>
</feature>
<protein>
    <submittedName>
        <fullName evidence="3">Uncharacterized protein</fullName>
    </submittedName>
</protein>
<evidence type="ECO:0000256" key="1">
    <source>
        <dbReference type="SAM" id="MobiDB-lite"/>
    </source>
</evidence>
<feature type="compositionally biased region" description="Polar residues" evidence="1">
    <location>
        <begin position="285"/>
        <end position="299"/>
    </location>
</feature>
<feature type="region of interest" description="Disordered" evidence="1">
    <location>
        <begin position="377"/>
        <end position="479"/>
    </location>
</feature>
<feature type="compositionally biased region" description="Low complexity" evidence="1">
    <location>
        <begin position="415"/>
        <end position="427"/>
    </location>
</feature>
<gene>
    <name evidence="3" type="ORF">AK830_g3068</name>
</gene>
<feature type="region of interest" description="Disordered" evidence="1">
    <location>
        <begin position="172"/>
        <end position="204"/>
    </location>
</feature>
<reference evidence="3 4" key="1">
    <citation type="submission" date="2015-09" db="EMBL/GenBank/DDBJ databases">
        <title>Draft genome of a European isolate of the apple canker pathogen Neonectria ditissima.</title>
        <authorList>
            <person name="Gomez-Cortecero A."/>
            <person name="Harrison R.J."/>
            <person name="Armitage A.D."/>
        </authorList>
    </citation>
    <scope>NUCLEOTIDE SEQUENCE [LARGE SCALE GENOMIC DNA]</scope>
    <source>
        <strain evidence="3 4">R09/05</strain>
    </source>
</reference>
<dbReference type="EMBL" id="LKCW01000032">
    <property type="protein sequence ID" value="KPM43474.1"/>
    <property type="molecule type" value="Genomic_DNA"/>
</dbReference>
<sequence>MRRAISVTLGSVALLATAGVTGVFVVLAMNIPQASGRVSGQVSVAVEAIVFVSFGWLLATYAFPLVRHWSTRCLGVDQGLCLLAITIATVAAVATLVQLGKATVDNDDNIMGANKNSFLVGSSITLGFSFASQIAFLLSHFLLTRSSDQTQSLHSFEEERKAPVNRVKTIRYSQTSPDTDAATRLNSLSSQAPSSFGGRSRSGTMTSIKSSLSYAIRPVTSKTQLLSTKESRRPASMDSYAHRASGDEAFDTWDTSSVDTQNRQVVLEVLAPPQTQGRFLETIPGSPTVSRTPSPNINTMPFEPPRIRPRSRSYSPVPLRREHSSPVPQPPPSMAELHIHPLFRSSSPDPPPISTPGTVVTASPNAGQVITHRQSVRSLNQTRVSSNPVFSSPLSTRDSTPFDERSSIAEEGTDTETVTDSTPTPSERTMTPPIPEWVMGAGTRSSWTGYNSRKVKVEGEDGAEGEQRRKMNGKKVTTL</sequence>
<evidence type="ECO:0000313" key="4">
    <source>
        <dbReference type="Proteomes" id="UP000050424"/>
    </source>
</evidence>
<organism evidence="3 4">
    <name type="scientific">Neonectria ditissima</name>
    <dbReference type="NCBI Taxonomy" id="78410"/>
    <lineage>
        <taxon>Eukaryota</taxon>
        <taxon>Fungi</taxon>
        <taxon>Dikarya</taxon>
        <taxon>Ascomycota</taxon>
        <taxon>Pezizomycotina</taxon>
        <taxon>Sordariomycetes</taxon>
        <taxon>Hypocreomycetidae</taxon>
        <taxon>Hypocreales</taxon>
        <taxon>Nectriaceae</taxon>
        <taxon>Neonectria</taxon>
    </lineage>
</organism>
<dbReference type="STRING" id="78410.A0A0P7B0A7"/>
<feature type="transmembrane region" description="Helical" evidence="2">
    <location>
        <begin position="44"/>
        <end position="66"/>
    </location>
</feature>
<dbReference type="Proteomes" id="UP000050424">
    <property type="component" value="Unassembled WGS sequence"/>
</dbReference>
<proteinExistence type="predicted"/>